<evidence type="ECO:0000256" key="5">
    <source>
        <dbReference type="ARBA" id="ARBA00023012"/>
    </source>
</evidence>
<dbReference type="PANTHER" id="PTHR24421">
    <property type="entry name" value="NITRATE/NITRITE SENSOR PROTEIN NARX-RELATED"/>
    <property type="match status" value="1"/>
</dbReference>
<evidence type="ECO:0000313" key="8">
    <source>
        <dbReference type="EMBL" id="AJD46850.1"/>
    </source>
</evidence>
<feature type="transmembrane region" description="Helical" evidence="6">
    <location>
        <begin position="128"/>
        <end position="148"/>
    </location>
</feature>
<keyword evidence="4 8" id="KW-0418">Kinase</keyword>
<dbReference type="AlphaFoldDB" id="A0A0B4XJI3"/>
<reference evidence="8 9" key="1">
    <citation type="journal article" date="2012" name="J. Bacteriol.">
        <title>Genome sequence of an alkane-degrading bacterium, Alcanivorax pacificus type strain W11-5, isolated from deep sea sediment.</title>
        <authorList>
            <person name="Lai Q."/>
            <person name="Shao Z."/>
        </authorList>
    </citation>
    <scope>NUCLEOTIDE SEQUENCE [LARGE SCALE GENOMIC DNA]</scope>
    <source>
        <strain evidence="8 9">W11-5</strain>
    </source>
</reference>
<dbReference type="EC" id="2.7.13.3" evidence="2"/>
<dbReference type="GO" id="GO:0000160">
    <property type="term" value="P:phosphorelay signal transduction system"/>
    <property type="evidence" value="ECO:0007669"/>
    <property type="project" value="UniProtKB-KW"/>
</dbReference>
<name>A0A0B4XJI3_9GAMM</name>
<dbReference type="HOGENOM" id="CLU_023574_0_0_6"/>
<dbReference type="OrthoDB" id="9797605at2"/>
<comment type="catalytic activity">
    <reaction evidence="1">
        <text>ATP + protein L-histidine = ADP + protein N-phospho-L-histidine.</text>
        <dbReference type="EC" id="2.7.13.3"/>
    </reaction>
</comment>
<protein>
    <recommendedName>
        <fullName evidence="2">histidine kinase</fullName>
        <ecNumber evidence="2">2.7.13.3</ecNumber>
    </recommendedName>
</protein>
<keyword evidence="6" id="KW-0812">Transmembrane</keyword>
<evidence type="ECO:0000256" key="3">
    <source>
        <dbReference type="ARBA" id="ARBA00022679"/>
    </source>
</evidence>
<feature type="transmembrane region" description="Helical" evidence="6">
    <location>
        <begin position="225"/>
        <end position="244"/>
    </location>
</feature>
<feature type="transmembrane region" description="Helical" evidence="6">
    <location>
        <begin position="282"/>
        <end position="306"/>
    </location>
</feature>
<keyword evidence="6" id="KW-1133">Transmembrane helix</keyword>
<dbReference type="Proteomes" id="UP000006764">
    <property type="component" value="Chromosome"/>
</dbReference>
<evidence type="ECO:0000313" key="9">
    <source>
        <dbReference type="Proteomes" id="UP000006764"/>
    </source>
</evidence>
<dbReference type="Pfam" id="PF02518">
    <property type="entry name" value="HATPase_c"/>
    <property type="match status" value="1"/>
</dbReference>
<proteinExistence type="predicted"/>
<feature type="transmembrane region" description="Helical" evidence="6">
    <location>
        <begin position="155"/>
        <end position="177"/>
    </location>
</feature>
<sequence length="699" mass="76616">MWSLKTKIAAGLVLVVAYGLLAIGVALSLPGSNVVFATDGDQLVASLPGHRTVTVSAFSDGQRDVPATARLVVEEPDVLPDYAALNTLFATHQWLAASLAQGTLQLRDTQGALHPLTPQPRHLTALPGLFWLQLVCGLAGMMICLLVWVPAQRDIALHSFALTGLSYVLFSSAAAIYSTRDLFIPGQLFMWLSGLNHVGALLFSASLGAFLWNYPRRAPASAWTFAFYAAFAVAIVIDQGQWVATPVAGFHLWVMGIFLLGLLGAAWQGWQTRGHASHRAALRWVVLSIVAGTTFFAGGMILPAILQVALPASQGLLFTTFLLMYAGMALGVVRHRLFDLERWWFSLWAWLLGGLLVMLTDLLLAMLLSLSGPITLTLSMALVGWFYFPVRQYVWGKLFLRNQPGLETWLSRALPAMLTAQQAQQDQSGVEQALSAVFRPLVQERLPVRAARCSVQDNGESLHVPDPVGPQTYLLRHAHEGERLFTRHDVEIASLVLSLHELVSQTRTARAEGASEERSRIRRDIHDDLGAKLLHLLHHCADDTKPLVREAIRDLRDLLRNMEGHSLSLEAAASQWHEETARRCADHTVTLQWQEDLAPTMLTASQFSEMTRILREAVSNALKHSATTTLNVTLHCDGEQVSLQVENDGLPASSECGPSRGLDIMTTRAMKLGGHCTHGAIEAGWRVQMQIPLLTQGGT</sequence>
<feature type="transmembrane region" description="Helical" evidence="6">
    <location>
        <begin position="345"/>
        <end position="368"/>
    </location>
</feature>
<feature type="domain" description="Histidine kinase/HSP90-like ATPase" evidence="7">
    <location>
        <begin position="610"/>
        <end position="678"/>
    </location>
</feature>
<keyword evidence="9" id="KW-1185">Reference proteome</keyword>
<keyword evidence="3" id="KW-0808">Transferase</keyword>
<evidence type="ECO:0000256" key="1">
    <source>
        <dbReference type="ARBA" id="ARBA00000085"/>
    </source>
</evidence>
<keyword evidence="5" id="KW-0902">Two-component regulatory system</keyword>
<dbReference type="KEGG" id="apac:S7S_02140"/>
<dbReference type="STRING" id="391936.S7S_02140"/>
<dbReference type="RefSeq" id="WP_008739440.1">
    <property type="nucleotide sequence ID" value="NZ_CP004387.1"/>
</dbReference>
<dbReference type="InterPro" id="IPR036890">
    <property type="entry name" value="HATPase_C_sf"/>
</dbReference>
<accession>A0A0B4XJI3</accession>
<dbReference type="GO" id="GO:0004673">
    <property type="term" value="F:protein histidine kinase activity"/>
    <property type="evidence" value="ECO:0007669"/>
    <property type="project" value="UniProtKB-EC"/>
</dbReference>
<evidence type="ECO:0000256" key="6">
    <source>
        <dbReference type="SAM" id="Phobius"/>
    </source>
</evidence>
<evidence type="ECO:0000259" key="7">
    <source>
        <dbReference type="Pfam" id="PF02518"/>
    </source>
</evidence>
<dbReference type="InterPro" id="IPR003594">
    <property type="entry name" value="HATPase_dom"/>
</dbReference>
<evidence type="ECO:0000256" key="2">
    <source>
        <dbReference type="ARBA" id="ARBA00012438"/>
    </source>
</evidence>
<feature type="transmembrane region" description="Helical" evidence="6">
    <location>
        <begin position="250"/>
        <end position="270"/>
    </location>
</feature>
<dbReference type="EMBL" id="CP004387">
    <property type="protein sequence ID" value="AJD46850.1"/>
    <property type="molecule type" value="Genomic_DNA"/>
</dbReference>
<dbReference type="SUPFAM" id="SSF55874">
    <property type="entry name" value="ATPase domain of HSP90 chaperone/DNA topoisomerase II/histidine kinase"/>
    <property type="match status" value="1"/>
</dbReference>
<dbReference type="PANTHER" id="PTHR24421:SF10">
    <property type="entry name" value="NITRATE_NITRITE SENSOR PROTEIN NARQ"/>
    <property type="match status" value="1"/>
</dbReference>
<dbReference type="InterPro" id="IPR050482">
    <property type="entry name" value="Sensor_HK_TwoCompSys"/>
</dbReference>
<gene>
    <name evidence="8" type="ORF">S7S_02140</name>
</gene>
<feature type="transmembrane region" description="Helical" evidence="6">
    <location>
        <begin position="189"/>
        <end position="213"/>
    </location>
</feature>
<feature type="transmembrane region" description="Helical" evidence="6">
    <location>
        <begin position="312"/>
        <end position="333"/>
    </location>
</feature>
<dbReference type="Gene3D" id="3.30.565.10">
    <property type="entry name" value="Histidine kinase-like ATPase, C-terminal domain"/>
    <property type="match status" value="1"/>
</dbReference>
<organism evidence="8 9">
    <name type="scientific">Isoalcanivorax pacificus W11-5</name>
    <dbReference type="NCBI Taxonomy" id="391936"/>
    <lineage>
        <taxon>Bacteria</taxon>
        <taxon>Pseudomonadati</taxon>
        <taxon>Pseudomonadota</taxon>
        <taxon>Gammaproteobacteria</taxon>
        <taxon>Oceanospirillales</taxon>
        <taxon>Alcanivoracaceae</taxon>
        <taxon>Isoalcanivorax</taxon>
    </lineage>
</organism>
<evidence type="ECO:0000256" key="4">
    <source>
        <dbReference type="ARBA" id="ARBA00022777"/>
    </source>
</evidence>
<keyword evidence="6" id="KW-0472">Membrane</keyword>
<dbReference type="CDD" id="cd16917">
    <property type="entry name" value="HATPase_UhpB-NarQ-NarX-like"/>
    <property type="match status" value="1"/>
</dbReference>